<sequence>MPYLIRSHSSPYVFSTASRDISTFLHTTHRWTVMWFDPAKVADAVTTSCIVETADGGVELDEHILNPRGIEEGMRTMLDWDGFGDVDIKYAGRLRGRKGGGGTWAE</sequence>
<proteinExistence type="predicted"/>
<accession>A0A6A5T843</accession>
<dbReference type="Proteomes" id="UP000800035">
    <property type="component" value="Unassembled WGS sequence"/>
</dbReference>
<evidence type="ECO:0000313" key="1">
    <source>
        <dbReference type="EMBL" id="KAF1948390.1"/>
    </source>
</evidence>
<protein>
    <submittedName>
        <fullName evidence="1">Uncharacterized protein</fullName>
    </submittedName>
</protein>
<dbReference type="OrthoDB" id="10357209at2759"/>
<reference evidence="1" key="1">
    <citation type="journal article" date="2020" name="Stud. Mycol.">
        <title>101 Dothideomycetes genomes: a test case for predicting lifestyles and emergence of pathogens.</title>
        <authorList>
            <person name="Haridas S."/>
            <person name="Albert R."/>
            <person name="Binder M."/>
            <person name="Bloem J."/>
            <person name="Labutti K."/>
            <person name="Salamov A."/>
            <person name="Andreopoulos B."/>
            <person name="Baker S."/>
            <person name="Barry K."/>
            <person name="Bills G."/>
            <person name="Bluhm B."/>
            <person name="Cannon C."/>
            <person name="Castanera R."/>
            <person name="Culley D."/>
            <person name="Daum C."/>
            <person name="Ezra D."/>
            <person name="Gonzalez J."/>
            <person name="Henrissat B."/>
            <person name="Kuo A."/>
            <person name="Liang C."/>
            <person name="Lipzen A."/>
            <person name="Lutzoni F."/>
            <person name="Magnuson J."/>
            <person name="Mondo S."/>
            <person name="Nolan M."/>
            <person name="Ohm R."/>
            <person name="Pangilinan J."/>
            <person name="Park H.-J."/>
            <person name="Ramirez L."/>
            <person name="Alfaro M."/>
            <person name="Sun H."/>
            <person name="Tritt A."/>
            <person name="Yoshinaga Y."/>
            <person name="Zwiers L.-H."/>
            <person name="Turgeon B."/>
            <person name="Goodwin S."/>
            <person name="Spatafora J."/>
            <person name="Crous P."/>
            <person name="Grigoriev I."/>
        </authorList>
    </citation>
    <scope>NUCLEOTIDE SEQUENCE</scope>
    <source>
        <strain evidence="1">CBS 675.92</strain>
    </source>
</reference>
<gene>
    <name evidence="1" type="ORF">CC80DRAFT_556388</name>
</gene>
<name>A0A6A5T843_9PLEO</name>
<dbReference type="AlphaFoldDB" id="A0A6A5T843"/>
<dbReference type="EMBL" id="ML977060">
    <property type="protein sequence ID" value="KAF1948390.1"/>
    <property type="molecule type" value="Genomic_DNA"/>
</dbReference>
<evidence type="ECO:0000313" key="2">
    <source>
        <dbReference type="Proteomes" id="UP000800035"/>
    </source>
</evidence>
<keyword evidence="2" id="KW-1185">Reference proteome</keyword>
<organism evidence="1 2">
    <name type="scientific">Byssothecium circinans</name>
    <dbReference type="NCBI Taxonomy" id="147558"/>
    <lineage>
        <taxon>Eukaryota</taxon>
        <taxon>Fungi</taxon>
        <taxon>Dikarya</taxon>
        <taxon>Ascomycota</taxon>
        <taxon>Pezizomycotina</taxon>
        <taxon>Dothideomycetes</taxon>
        <taxon>Pleosporomycetidae</taxon>
        <taxon>Pleosporales</taxon>
        <taxon>Massarineae</taxon>
        <taxon>Massarinaceae</taxon>
        <taxon>Byssothecium</taxon>
    </lineage>
</organism>